<keyword evidence="6" id="KW-1185">Reference proteome</keyword>
<dbReference type="SMART" id="SM01208">
    <property type="entry name" value="G5"/>
    <property type="match status" value="1"/>
</dbReference>
<keyword evidence="2" id="KW-0812">Transmembrane</keyword>
<evidence type="ECO:0000313" key="6">
    <source>
        <dbReference type="Proteomes" id="UP000184389"/>
    </source>
</evidence>
<dbReference type="PANTHER" id="PTHR21666">
    <property type="entry name" value="PEPTIDASE-RELATED"/>
    <property type="match status" value="1"/>
</dbReference>
<dbReference type="RefSeq" id="WP_072745148.1">
    <property type="nucleotide sequence ID" value="NZ_FQXR01000016.1"/>
</dbReference>
<dbReference type="InterPro" id="IPR050570">
    <property type="entry name" value="Cell_wall_metabolism_enzyme"/>
</dbReference>
<feature type="transmembrane region" description="Helical" evidence="2">
    <location>
        <begin position="36"/>
        <end position="58"/>
    </location>
</feature>
<dbReference type="Gene3D" id="2.70.70.10">
    <property type="entry name" value="Glucose Permease (Domain IIA)"/>
    <property type="match status" value="1"/>
</dbReference>
<dbReference type="AlphaFoldDB" id="A0A1M5YWM0"/>
<name>A0A1M5YWM0_9FIRM</name>
<dbReference type="CDD" id="cd12797">
    <property type="entry name" value="M23_peptidase"/>
    <property type="match status" value="1"/>
</dbReference>
<keyword evidence="2" id="KW-1133">Transmembrane helix</keyword>
<feature type="domain" description="G5" evidence="3">
    <location>
        <begin position="272"/>
        <end position="353"/>
    </location>
</feature>
<sequence>MEGPSNSENKNVFPTEKLQQVKDQLKNFRSKGFKNFDFRVSILAVALVVLIGFILTMYKANEVKTRAFSVKFGNEEIGIVREKEEAIKIFDDIQEALTNTYNIDVVINGKLDFENTHAKDNELTSEMKMKENIKAKMTFLVSGYVLSVDGKDIGAFKTEKEAEDVLDKIKEPYEKINGENLNLKEIKFLEDVKVVKKEVPLANIKNSEEVFSIITKGTDEIKTHIVEDGENYWTIAKKCNMKVDDLIKANPGKDPEKVFPGDEVNLIVPKALITIATVEEVEYEEEIACEEKIEYNNSMYKNEKKVKNEGSPGKSKVLAKVEKHNGVEVGREIVKEEIVTKPVDRLIVKGTKAIPKTMATGAFVMPTRGSLSSRYGMRYGRMHKGIDIAAKTGTPIKAADGGTVTFSGYKGAYGYMVEINHGNGYVTRYGHCSKLGVKKGAKVYKGQTIAYVGSTGRTTGPHVHFEVIKNGVHQNPAKYLGR</sequence>
<proteinExistence type="predicted"/>
<evidence type="ECO:0000259" key="4">
    <source>
        <dbReference type="PROSITE" id="PS51782"/>
    </source>
</evidence>
<protein>
    <submittedName>
        <fullName evidence="5">Murein DD-endopeptidase MepM and murein hydrolase activator NlpD, contain LysM domain</fullName>
    </submittedName>
</protein>
<evidence type="ECO:0000256" key="1">
    <source>
        <dbReference type="ARBA" id="ARBA00022729"/>
    </source>
</evidence>
<dbReference type="Gene3D" id="2.20.230.10">
    <property type="entry name" value="Resuscitation-promoting factor rpfb"/>
    <property type="match status" value="1"/>
</dbReference>
<dbReference type="OrthoDB" id="9809488at2"/>
<organism evidence="5 6">
    <name type="scientific">Sporanaerobacter acetigenes DSM 13106</name>
    <dbReference type="NCBI Taxonomy" id="1123281"/>
    <lineage>
        <taxon>Bacteria</taxon>
        <taxon>Bacillati</taxon>
        <taxon>Bacillota</taxon>
        <taxon>Tissierellia</taxon>
        <taxon>Tissierellales</taxon>
        <taxon>Sporanaerobacteraceae</taxon>
        <taxon>Sporanaerobacter</taxon>
    </lineage>
</organism>
<evidence type="ECO:0000256" key="2">
    <source>
        <dbReference type="SAM" id="Phobius"/>
    </source>
</evidence>
<dbReference type="EMBL" id="FQXR01000016">
    <property type="protein sequence ID" value="SHI16456.1"/>
    <property type="molecule type" value="Genomic_DNA"/>
</dbReference>
<reference evidence="5 6" key="1">
    <citation type="submission" date="2016-11" db="EMBL/GenBank/DDBJ databases">
        <authorList>
            <person name="Jaros S."/>
            <person name="Januszkiewicz K."/>
            <person name="Wedrychowicz H."/>
        </authorList>
    </citation>
    <scope>NUCLEOTIDE SEQUENCE [LARGE SCALE GENOMIC DNA]</scope>
    <source>
        <strain evidence="5 6">DSM 13106</strain>
    </source>
</reference>
<dbReference type="PROSITE" id="PS51109">
    <property type="entry name" value="G5"/>
    <property type="match status" value="1"/>
</dbReference>
<feature type="domain" description="LysM" evidence="4">
    <location>
        <begin position="222"/>
        <end position="266"/>
    </location>
</feature>
<dbReference type="SMART" id="SM00257">
    <property type="entry name" value="LysM"/>
    <property type="match status" value="1"/>
</dbReference>
<dbReference type="InterPro" id="IPR036779">
    <property type="entry name" value="LysM_dom_sf"/>
</dbReference>
<gene>
    <name evidence="5" type="ORF">SAMN02745180_02524</name>
</gene>
<accession>A0A1M5YWM0</accession>
<dbReference type="PANTHER" id="PTHR21666:SF270">
    <property type="entry name" value="MUREIN HYDROLASE ACTIVATOR ENVC"/>
    <property type="match status" value="1"/>
</dbReference>
<dbReference type="GO" id="GO:0004222">
    <property type="term" value="F:metalloendopeptidase activity"/>
    <property type="evidence" value="ECO:0007669"/>
    <property type="project" value="TreeGrafter"/>
</dbReference>
<keyword evidence="5" id="KW-0378">Hydrolase</keyword>
<dbReference type="Pfam" id="PF07501">
    <property type="entry name" value="G5"/>
    <property type="match status" value="1"/>
</dbReference>
<dbReference type="PROSITE" id="PS51782">
    <property type="entry name" value="LYSM"/>
    <property type="match status" value="1"/>
</dbReference>
<keyword evidence="2" id="KW-0472">Membrane</keyword>
<dbReference type="InterPro" id="IPR011055">
    <property type="entry name" value="Dup_hybrid_motif"/>
</dbReference>
<dbReference type="SUPFAM" id="SSF51261">
    <property type="entry name" value="Duplicated hybrid motif"/>
    <property type="match status" value="1"/>
</dbReference>
<dbReference type="CDD" id="cd00118">
    <property type="entry name" value="LysM"/>
    <property type="match status" value="1"/>
</dbReference>
<dbReference type="Pfam" id="PF01476">
    <property type="entry name" value="LysM"/>
    <property type="match status" value="1"/>
</dbReference>
<dbReference type="SUPFAM" id="SSF54106">
    <property type="entry name" value="LysM domain"/>
    <property type="match status" value="1"/>
</dbReference>
<dbReference type="InterPro" id="IPR018392">
    <property type="entry name" value="LysM"/>
</dbReference>
<dbReference type="Proteomes" id="UP000184389">
    <property type="component" value="Unassembled WGS sequence"/>
</dbReference>
<dbReference type="InterPro" id="IPR011098">
    <property type="entry name" value="G5_dom"/>
</dbReference>
<evidence type="ECO:0000313" key="5">
    <source>
        <dbReference type="EMBL" id="SHI16456.1"/>
    </source>
</evidence>
<dbReference type="Pfam" id="PF01551">
    <property type="entry name" value="Peptidase_M23"/>
    <property type="match status" value="1"/>
</dbReference>
<dbReference type="InterPro" id="IPR016047">
    <property type="entry name" value="M23ase_b-sheet_dom"/>
</dbReference>
<dbReference type="STRING" id="1123281.SAMN02745180_02524"/>
<evidence type="ECO:0000259" key="3">
    <source>
        <dbReference type="PROSITE" id="PS51109"/>
    </source>
</evidence>
<keyword evidence="1" id="KW-0732">Signal</keyword>
<dbReference type="Gene3D" id="3.10.350.10">
    <property type="entry name" value="LysM domain"/>
    <property type="match status" value="1"/>
</dbReference>